<accession>W7TRF4</accession>
<name>W7TRF4_9STRA</name>
<feature type="region of interest" description="Disordered" evidence="1">
    <location>
        <begin position="236"/>
        <end position="258"/>
    </location>
</feature>
<feature type="region of interest" description="Disordered" evidence="1">
    <location>
        <begin position="295"/>
        <end position="334"/>
    </location>
</feature>
<dbReference type="OrthoDB" id="10323747at2759"/>
<gene>
    <name evidence="2" type="ORF">Naga_100017g30</name>
</gene>
<feature type="region of interest" description="Disordered" evidence="1">
    <location>
        <begin position="1"/>
        <end position="23"/>
    </location>
</feature>
<dbReference type="Proteomes" id="UP000019335">
    <property type="component" value="Chromosome 2"/>
</dbReference>
<keyword evidence="3" id="KW-1185">Reference proteome</keyword>
<organism evidence="2 3">
    <name type="scientific">Nannochloropsis gaditana</name>
    <dbReference type="NCBI Taxonomy" id="72520"/>
    <lineage>
        <taxon>Eukaryota</taxon>
        <taxon>Sar</taxon>
        <taxon>Stramenopiles</taxon>
        <taxon>Ochrophyta</taxon>
        <taxon>Eustigmatophyceae</taxon>
        <taxon>Eustigmatales</taxon>
        <taxon>Monodopsidaceae</taxon>
        <taxon>Nannochloropsis</taxon>
    </lineage>
</organism>
<protein>
    <submittedName>
        <fullName evidence="2">Uncharacterized protein</fullName>
    </submittedName>
</protein>
<comment type="caution">
    <text evidence="2">The sequence shown here is derived from an EMBL/GenBank/DDBJ whole genome shotgun (WGS) entry which is preliminary data.</text>
</comment>
<dbReference type="AlphaFoldDB" id="W7TRF4"/>
<evidence type="ECO:0000313" key="2">
    <source>
        <dbReference type="EMBL" id="EWM29835.1"/>
    </source>
</evidence>
<feature type="compositionally biased region" description="Basic and acidic residues" evidence="1">
    <location>
        <begin position="306"/>
        <end position="323"/>
    </location>
</feature>
<sequence length="821" mass="91220">MWRDEEKKSGSGISKATHEASETPWPRQRLVDYLHVETPTSSAFSHLIPKWLGKSFLSQLREGERKVSDIRGPPPRPPLIFVACADPFVIENLVSDAFEKRSNNLPHIRIHFQSKKDKGEEDVDLQLCSQVRPHYQETALLSLTENGETHGADVSLKAGTVVLDLSSLLSLPNSSSSSIKMLRRVLAWIERQQVSPRHVEGENRQRGESLQFILTATTPLALWRLQNVAREQYQEQTQKNYAKRGEDESESNVSATHDRGDTPIFHLQILGPNHDLLVRQVDWLLKSTCLSPDSTPVELTLTRADSPSKEGMSKPPPDSKPEESSGVSPSPNHVAAEVDNEASDELILNEFLSFRPSLGVLSSLSGAKDAKEGAKRVKDLVATETARLRVLLEGGGGKSHTDQPCMKAVLLWDVLQAIHGESIDIITCGNVQSAAQRGIVSLEKVLQLCDNNFGQLEALLAEGWLEFYYPEIDQTLQNGSSAEGENEKGRGKSYRHAHIEKNPTARETLTADGALSAWSDPLVMRKGSERMGESSAEILRAFHSEGEEGGAEVVNGTAVRSQLRSTEVALGSLNDQNPLLVCQGSFENLHGSDTDDDDKGLDSVPLPRWLTTPATVALAWKNLEMDPALIKRMNVRADARHFVQEASLLQYHRQALSAEWAELYRGRGALRARASELTDEDFINLQLELIRLEKGAASRALEMSLRRKRLQELHRALGDSLSAEETPSMELLKGEVPQPTRHVFEKGAVVGEEIPGPYIEGQDPYDELPIEERVLVEMDRGLRGVPVVDVTASMSSSRAQEEDKETAAAWKWWPWRRKRTD</sequence>
<evidence type="ECO:0000256" key="1">
    <source>
        <dbReference type="SAM" id="MobiDB-lite"/>
    </source>
</evidence>
<proteinExistence type="predicted"/>
<evidence type="ECO:0000313" key="3">
    <source>
        <dbReference type="Proteomes" id="UP000019335"/>
    </source>
</evidence>
<reference evidence="2 3" key="1">
    <citation type="journal article" date="2014" name="Mol. Plant">
        <title>Chromosome Scale Genome Assembly and Transcriptome Profiling of Nannochloropsis gaditana in Nitrogen Depletion.</title>
        <authorList>
            <person name="Corteggiani Carpinelli E."/>
            <person name="Telatin A."/>
            <person name="Vitulo N."/>
            <person name="Forcato C."/>
            <person name="D'Angelo M."/>
            <person name="Schiavon R."/>
            <person name="Vezzi A."/>
            <person name="Giacometti G.M."/>
            <person name="Morosinotto T."/>
            <person name="Valle G."/>
        </authorList>
    </citation>
    <scope>NUCLEOTIDE SEQUENCE [LARGE SCALE GENOMIC DNA]</scope>
    <source>
        <strain evidence="2 3">B-31</strain>
    </source>
</reference>
<dbReference type="EMBL" id="AZIL01000116">
    <property type="protein sequence ID" value="EWM29835.1"/>
    <property type="molecule type" value="Genomic_DNA"/>
</dbReference>